<dbReference type="InterPro" id="IPR003607">
    <property type="entry name" value="HD/PDEase_dom"/>
</dbReference>
<sequence length="371" mass="41005">MAQQHEPKEPIQTGKEAAPAWNSPAAKAAHEITSGVFRFADLSHPAVAMLFTLGQSSRRTRLESRRRSPVLEKERRFFAQLPADRPDENDRQPGVEPDLMALADLELPSPPHVYLALQTALADRHKTTGDIADIVSADPSLATRVLKLVNSPLYASGRKVDSILRAVSLVGTEQITLLAAAMSVMTHFRDIPQELMDMSAFWQHSLSTGVLARLLAERAGVRDKEYHFLGGLLHDIGRLVLFQAMPELSRKALLKAKSKQMYLYYAEQDEIGYDHSTIGSVLFRKWELPPALRLTVLYHHIPEISEQVRENAVVHLADIMSHALGLGLSGEFFLPPLSEQAWDSLGLKPSDLVAVADAAEASLPSLFDSLC</sequence>
<dbReference type="InterPro" id="IPR006675">
    <property type="entry name" value="HDIG_dom"/>
</dbReference>
<organism evidence="3 4">
    <name type="scientific">Desulfocurvibacter africanus subsp. africanus str. Walvis Bay</name>
    <dbReference type="NCBI Taxonomy" id="690850"/>
    <lineage>
        <taxon>Bacteria</taxon>
        <taxon>Pseudomonadati</taxon>
        <taxon>Thermodesulfobacteriota</taxon>
        <taxon>Desulfovibrionia</taxon>
        <taxon>Desulfovibrionales</taxon>
        <taxon>Desulfovibrionaceae</taxon>
        <taxon>Desulfocurvibacter</taxon>
    </lineage>
</organism>
<dbReference type="PANTHER" id="PTHR33525:SF3">
    <property type="entry name" value="RIBONUCLEASE Y"/>
    <property type="match status" value="1"/>
</dbReference>
<dbReference type="KEGG" id="daf:Desaf_1966"/>
<dbReference type="AlphaFoldDB" id="F3Z351"/>
<dbReference type="RefSeq" id="WP_014260046.1">
    <property type="nucleotide sequence ID" value="NC_016629.1"/>
</dbReference>
<dbReference type="CDD" id="cd00077">
    <property type="entry name" value="HDc"/>
    <property type="match status" value="1"/>
</dbReference>
<dbReference type="HOGENOM" id="CLU_048246_4_1_7"/>
<dbReference type="PROSITE" id="PS51833">
    <property type="entry name" value="HDOD"/>
    <property type="match status" value="1"/>
</dbReference>
<feature type="domain" description="HDOD" evidence="2">
    <location>
        <begin position="107"/>
        <end position="302"/>
    </location>
</feature>
<dbReference type="EMBL" id="CP003221">
    <property type="protein sequence ID" value="EGJ50295.1"/>
    <property type="molecule type" value="Genomic_DNA"/>
</dbReference>
<gene>
    <name evidence="3" type="ORF">Desaf_1966</name>
</gene>
<dbReference type="Pfam" id="PF08668">
    <property type="entry name" value="HDOD"/>
    <property type="match status" value="1"/>
</dbReference>
<dbReference type="SUPFAM" id="SSF109604">
    <property type="entry name" value="HD-domain/PDEase-like"/>
    <property type="match status" value="1"/>
</dbReference>
<evidence type="ECO:0000259" key="2">
    <source>
        <dbReference type="PROSITE" id="PS51833"/>
    </source>
</evidence>
<dbReference type="InterPro" id="IPR013976">
    <property type="entry name" value="HDOD"/>
</dbReference>
<accession>F3Z351</accession>
<protein>
    <submittedName>
        <fullName evidence="3">Putative signal transduction protein</fullName>
    </submittedName>
</protein>
<evidence type="ECO:0000313" key="4">
    <source>
        <dbReference type="Proteomes" id="UP000007844"/>
    </source>
</evidence>
<dbReference type="eggNOG" id="COG1639">
    <property type="taxonomic scope" value="Bacteria"/>
</dbReference>
<dbReference type="Proteomes" id="UP000007844">
    <property type="component" value="Chromosome"/>
</dbReference>
<dbReference type="STRING" id="690850.Desaf_1966"/>
<name>F3Z351_DESAF</name>
<reference evidence="3 4" key="1">
    <citation type="journal article" date="2011" name="J. Bacteriol.">
        <title>Genome sequence of the mercury-methylating and pleomorphic Desulfovibrio africanus Strain Walvis Bay.</title>
        <authorList>
            <person name="Brown S.D."/>
            <person name="Wall J.D."/>
            <person name="Kucken A.M."/>
            <person name="Gilmour C.C."/>
            <person name="Podar M."/>
            <person name="Brandt C.C."/>
            <person name="Teshima H."/>
            <person name="Detter J.C."/>
            <person name="Han C.S."/>
            <person name="Land M.L."/>
            <person name="Lucas S."/>
            <person name="Han J."/>
            <person name="Pennacchio L."/>
            <person name="Nolan M."/>
            <person name="Pitluck S."/>
            <person name="Woyke T."/>
            <person name="Goodwin L."/>
            <person name="Palumbo A.V."/>
            <person name="Elias D.A."/>
        </authorList>
    </citation>
    <scope>NUCLEOTIDE SEQUENCE [LARGE SCALE GENOMIC DNA]</scope>
    <source>
        <strain evidence="3 4">Walvis Bay</strain>
    </source>
</reference>
<dbReference type="Gene3D" id="1.10.3210.10">
    <property type="entry name" value="Hypothetical protein af1432"/>
    <property type="match status" value="1"/>
</dbReference>
<evidence type="ECO:0000313" key="3">
    <source>
        <dbReference type="EMBL" id="EGJ50295.1"/>
    </source>
</evidence>
<dbReference type="PANTHER" id="PTHR33525">
    <property type="match status" value="1"/>
</dbReference>
<dbReference type="InterPro" id="IPR052340">
    <property type="entry name" value="RNase_Y/CdgJ"/>
</dbReference>
<evidence type="ECO:0000256" key="1">
    <source>
        <dbReference type="SAM" id="MobiDB-lite"/>
    </source>
</evidence>
<dbReference type="NCBIfam" id="TIGR00277">
    <property type="entry name" value="HDIG"/>
    <property type="match status" value="1"/>
</dbReference>
<feature type="region of interest" description="Disordered" evidence="1">
    <location>
        <begin position="1"/>
        <end position="23"/>
    </location>
</feature>
<proteinExistence type="predicted"/>
<keyword evidence="4" id="KW-1185">Reference proteome</keyword>